<dbReference type="Proteomes" id="UP001293718">
    <property type="component" value="Unassembled WGS sequence"/>
</dbReference>
<organism evidence="2 3">
    <name type="scientific">Azohydromonas lata</name>
    <dbReference type="NCBI Taxonomy" id="45677"/>
    <lineage>
        <taxon>Bacteria</taxon>
        <taxon>Pseudomonadati</taxon>
        <taxon>Pseudomonadota</taxon>
        <taxon>Betaproteobacteria</taxon>
        <taxon>Burkholderiales</taxon>
        <taxon>Sphaerotilaceae</taxon>
        <taxon>Azohydromonas</taxon>
    </lineage>
</organism>
<protein>
    <submittedName>
        <fullName evidence="2">Thioredoxin family protein</fullName>
    </submittedName>
</protein>
<proteinExistence type="predicted"/>
<reference evidence="2 3" key="1">
    <citation type="submission" date="2023-11" db="EMBL/GenBank/DDBJ databases">
        <title>Draft genome of Azohydromonas lata strain H1 (DSM1123), a polyhydroxyalkanoate producer.</title>
        <authorList>
            <person name="Traversa D."/>
            <person name="D'Addabbo P."/>
            <person name="Pazzani C."/>
            <person name="Manzari C."/>
            <person name="Chiara M."/>
            <person name="Scrascia M."/>
        </authorList>
    </citation>
    <scope>NUCLEOTIDE SEQUENCE [LARGE SCALE GENOMIC DNA]</scope>
    <source>
        <strain evidence="2 3">H1</strain>
    </source>
</reference>
<name>A0ABU5IMQ2_9BURK</name>
<evidence type="ECO:0000259" key="1">
    <source>
        <dbReference type="Pfam" id="PF00085"/>
    </source>
</evidence>
<accession>A0ABU5IMQ2</accession>
<feature type="domain" description="Thioredoxin" evidence="1">
    <location>
        <begin position="9"/>
        <end position="69"/>
    </location>
</feature>
<comment type="caution">
    <text evidence="2">The sequence shown here is derived from an EMBL/GenBank/DDBJ whole genome shotgun (WGS) entry which is preliminary data.</text>
</comment>
<dbReference type="RefSeq" id="WP_322467712.1">
    <property type="nucleotide sequence ID" value="NZ_JAXOJX010000060.1"/>
</dbReference>
<dbReference type="EMBL" id="JAXOJX010000060">
    <property type="protein sequence ID" value="MDZ5460170.1"/>
    <property type="molecule type" value="Genomic_DNA"/>
</dbReference>
<dbReference type="InterPro" id="IPR013766">
    <property type="entry name" value="Thioredoxin_domain"/>
</dbReference>
<gene>
    <name evidence="2" type="ORF">SM757_26680</name>
</gene>
<dbReference type="InterPro" id="IPR036249">
    <property type="entry name" value="Thioredoxin-like_sf"/>
</dbReference>
<evidence type="ECO:0000313" key="3">
    <source>
        <dbReference type="Proteomes" id="UP001293718"/>
    </source>
</evidence>
<evidence type="ECO:0000313" key="2">
    <source>
        <dbReference type="EMBL" id="MDZ5460170.1"/>
    </source>
</evidence>
<dbReference type="SUPFAM" id="SSF52833">
    <property type="entry name" value="Thioredoxin-like"/>
    <property type="match status" value="1"/>
</dbReference>
<dbReference type="Gene3D" id="3.40.30.10">
    <property type="entry name" value="Glutaredoxin"/>
    <property type="match status" value="1"/>
</dbReference>
<dbReference type="Pfam" id="PF00085">
    <property type="entry name" value="Thioredoxin"/>
    <property type="match status" value="1"/>
</dbReference>
<keyword evidence="3" id="KW-1185">Reference proteome</keyword>
<dbReference type="CDD" id="cd02947">
    <property type="entry name" value="TRX_family"/>
    <property type="match status" value="1"/>
</dbReference>
<sequence length="119" mass="12795">MPTAVEPLLVACLCAAWCGTCKEYLATFDAARDAAQAGERFIWVDIEDESDVVGDVDVENFPTVLVARGDTILYFGVLLPQPGHLTRLLQAAREGGLKPQAVDEDVAGLPERVRALQPG</sequence>